<evidence type="ECO:0000313" key="4">
    <source>
        <dbReference type="EMBL" id="RMA43001.1"/>
    </source>
</evidence>
<keyword evidence="2" id="KW-0012">Acyltransferase</keyword>
<sequence>MTDQIILRPTTGADMVGIDALLAASYPVLLKPDYPPSVLVTALPLISRANPGLLRSGTFYVVEDSGGRALAAGGWTHTGPQGGIGPRDLGHIRHVVTHPCATRRGLARALLTHAFDCARAAGITRLSCQSTRTAVPFYAAMGFEVQGDIEIALRPGITFPAVQMMRNL</sequence>
<dbReference type="Proteomes" id="UP000281343">
    <property type="component" value="Unassembled WGS sequence"/>
</dbReference>
<proteinExistence type="predicted"/>
<reference evidence="4 5" key="1">
    <citation type="submission" date="2018-10" db="EMBL/GenBank/DDBJ databases">
        <authorList>
            <person name="Jung H.S."/>
            <person name="Jeon C.O."/>
        </authorList>
    </citation>
    <scope>NUCLEOTIDE SEQUENCE [LARGE SCALE GENOMIC DNA]</scope>
    <source>
        <strain evidence="4 5">MA-7-27</strain>
    </source>
</reference>
<dbReference type="Gene3D" id="3.40.630.30">
    <property type="match status" value="1"/>
</dbReference>
<gene>
    <name evidence="4" type="ORF">D9R08_04985</name>
</gene>
<dbReference type="PROSITE" id="PS51186">
    <property type="entry name" value="GNAT"/>
    <property type="match status" value="1"/>
</dbReference>
<keyword evidence="1 4" id="KW-0808">Transferase</keyword>
<dbReference type="SUPFAM" id="SSF55729">
    <property type="entry name" value="Acyl-CoA N-acyltransferases (Nat)"/>
    <property type="match status" value="1"/>
</dbReference>
<keyword evidence="5" id="KW-1185">Reference proteome</keyword>
<dbReference type="GO" id="GO:0016747">
    <property type="term" value="F:acyltransferase activity, transferring groups other than amino-acyl groups"/>
    <property type="evidence" value="ECO:0007669"/>
    <property type="project" value="InterPro"/>
</dbReference>
<evidence type="ECO:0000259" key="3">
    <source>
        <dbReference type="PROSITE" id="PS51186"/>
    </source>
</evidence>
<name>A0A3L9Y2F5_9RHOB</name>
<dbReference type="PANTHER" id="PTHR43877:SF1">
    <property type="entry name" value="ACETYLTRANSFERASE"/>
    <property type="match status" value="1"/>
</dbReference>
<dbReference type="CDD" id="cd04301">
    <property type="entry name" value="NAT_SF"/>
    <property type="match status" value="1"/>
</dbReference>
<feature type="domain" description="N-acetyltransferase" evidence="3">
    <location>
        <begin position="5"/>
        <end position="168"/>
    </location>
</feature>
<dbReference type="RefSeq" id="WP_121896937.1">
    <property type="nucleotide sequence ID" value="NZ_RCNT01000002.1"/>
</dbReference>
<dbReference type="OrthoDB" id="118465at2"/>
<dbReference type="InterPro" id="IPR000182">
    <property type="entry name" value="GNAT_dom"/>
</dbReference>
<dbReference type="Pfam" id="PF13508">
    <property type="entry name" value="Acetyltransf_7"/>
    <property type="match status" value="1"/>
</dbReference>
<accession>A0A3L9Y2F5</accession>
<evidence type="ECO:0000313" key="5">
    <source>
        <dbReference type="Proteomes" id="UP000281343"/>
    </source>
</evidence>
<evidence type="ECO:0000256" key="1">
    <source>
        <dbReference type="ARBA" id="ARBA00022679"/>
    </source>
</evidence>
<dbReference type="AlphaFoldDB" id="A0A3L9Y2F5"/>
<organism evidence="4 5">
    <name type="scientific">Rhodophyticola porphyridii</name>
    <dbReference type="NCBI Taxonomy" id="1852017"/>
    <lineage>
        <taxon>Bacteria</taxon>
        <taxon>Pseudomonadati</taxon>
        <taxon>Pseudomonadota</taxon>
        <taxon>Alphaproteobacteria</taxon>
        <taxon>Rhodobacterales</taxon>
        <taxon>Roseobacteraceae</taxon>
        <taxon>Rhodophyticola</taxon>
    </lineage>
</organism>
<protein>
    <submittedName>
        <fullName evidence="4">GNAT family N-acetyltransferase</fullName>
    </submittedName>
</protein>
<dbReference type="EMBL" id="RCNT01000002">
    <property type="protein sequence ID" value="RMA43001.1"/>
    <property type="molecule type" value="Genomic_DNA"/>
</dbReference>
<dbReference type="InterPro" id="IPR016181">
    <property type="entry name" value="Acyl_CoA_acyltransferase"/>
</dbReference>
<dbReference type="PANTHER" id="PTHR43877">
    <property type="entry name" value="AMINOALKYLPHOSPHONATE N-ACETYLTRANSFERASE-RELATED-RELATED"/>
    <property type="match status" value="1"/>
</dbReference>
<dbReference type="InterPro" id="IPR050832">
    <property type="entry name" value="Bact_Acetyltransf"/>
</dbReference>
<comment type="caution">
    <text evidence="4">The sequence shown here is derived from an EMBL/GenBank/DDBJ whole genome shotgun (WGS) entry which is preliminary data.</text>
</comment>
<evidence type="ECO:0000256" key="2">
    <source>
        <dbReference type="ARBA" id="ARBA00023315"/>
    </source>
</evidence>